<feature type="domain" description="Glycine cleavage system P-protein N-terminal" evidence="2">
    <location>
        <begin position="9"/>
        <end position="382"/>
    </location>
</feature>
<dbReference type="Pfam" id="PF02347">
    <property type="entry name" value="GDC-P"/>
    <property type="match status" value="1"/>
</dbReference>
<dbReference type="PANTHER" id="PTHR42806">
    <property type="entry name" value="GLYCINE CLEAVAGE SYSTEM P-PROTEIN"/>
    <property type="match status" value="1"/>
</dbReference>
<dbReference type="GO" id="GO:0004375">
    <property type="term" value="F:glycine dehydrogenase (decarboxylating) activity"/>
    <property type="evidence" value="ECO:0007669"/>
    <property type="project" value="UniProtKB-EC"/>
</dbReference>
<dbReference type="Gene3D" id="3.40.640.10">
    <property type="entry name" value="Type I PLP-dependent aspartate aminotransferase-like (Major domain)"/>
    <property type="match status" value="1"/>
</dbReference>
<reference evidence="3" key="1">
    <citation type="submission" date="2019-08" db="EMBL/GenBank/DDBJ databases">
        <authorList>
            <person name="Kucharzyk K."/>
            <person name="Murdoch R.W."/>
            <person name="Higgins S."/>
            <person name="Loffler F."/>
        </authorList>
    </citation>
    <scope>NUCLEOTIDE SEQUENCE</scope>
</reference>
<sequence>MRGFPNHPYIPNSDPQIQAEMLKELGMSSLDELHRDIPEEIRLHREMDIPEAFDSEYALRRHVEGLMKKNTTCKDYLNFLGAGCWQHDVPALCDEINSRGEFLTAYGGEPYNELGRFQSLFEYASMVAELVGMDVVNVPTMDWAQAAATTARMAQRYTGRRQVLVPSILDPDKLRIMRNYCDPDVELVQVACDKQGLMDLTDLEEKLSEQAAGVYFENPNYLGALEVNARRISDMAHAAGALSLVGVDPITLGVMAPPADYGADIVCGDLQPLGIHMNFGGGQSGFMATRDEERLVMEFPSRLFGIGPTSQEGEYGFGDVAYDRTSFGHLREKAKEYVGTQTALWGITAGVYLATMGPRGMEDVGQTMMQNAQYAVSKLNEIPNVAANALGGLYMKEFLVDFSKTGKTVAEINRALLSKGIFGGKDISAEFPAFGQSALYCVTEIHTCGDLDRLAAALTEIVR</sequence>
<dbReference type="InterPro" id="IPR015424">
    <property type="entry name" value="PyrdxlP-dep_Trfase"/>
</dbReference>
<gene>
    <name evidence="3" type="primary">gcvPA_10</name>
    <name evidence="3" type="ORF">SDC9_80763</name>
</gene>
<keyword evidence="1 3" id="KW-0560">Oxidoreductase</keyword>
<dbReference type="InterPro" id="IPR015421">
    <property type="entry name" value="PyrdxlP-dep_Trfase_major"/>
</dbReference>
<evidence type="ECO:0000256" key="1">
    <source>
        <dbReference type="ARBA" id="ARBA00023002"/>
    </source>
</evidence>
<dbReference type="AlphaFoldDB" id="A0A644Z2D6"/>
<evidence type="ECO:0000259" key="2">
    <source>
        <dbReference type="Pfam" id="PF02347"/>
    </source>
</evidence>
<protein>
    <submittedName>
        <fullName evidence="3">Putative glycine dehydrogenase (Decarboxylating) subunit 1</fullName>
        <ecNumber evidence="3">1.4.4.2</ecNumber>
    </submittedName>
</protein>
<name>A0A644Z2D6_9ZZZZ</name>
<dbReference type="EC" id="1.4.4.2" evidence="3"/>
<dbReference type="Gene3D" id="3.90.1150.10">
    <property type="entry name" value="Aspartate Aminotransferase, domain 1"/>
    <property type="match status" value="1"/>
</dbReference>
<dbReference type="PANTHER" id="PTHR42806:SF1">
    <property type="entry name" value="GLYCINE DEHYDROGENASE (DECARBOXYLATING)"/>
    <property type="match status" value="1"/>
</dbReference>
<dbReference type="EMBL" id="VSSQ01006896">
    <property type="protein sequence ID" value="MPM34181.1"/>
    <property type="molecule type" value="Genomic_DNA"/>
</dbReference>
<comment type="caution">
    <text evidence="3">The sequence shown here is derived from an EMBL/GenBank/DDBJ whole genome shotgun (WGS) entry which is preliminary data.</text>
</comment>
<evidence type="ECO:0000313" key="3">
    <source>
        <dbReference type="EMBL" id="MPM34181.1"/>
    </source>
</evidence>
<dbReference type="SUPFAM" id="SSF53383">
    <property type="entry name" value="PLP-dependent transferases"/>
    <property type="match status" value="1"/>
</dbReference>
<accession>A0A644Z2D6</accession>
<proteinExistence type="predicted"/>
<dbReference type="InterPro" id="IPR015422">
    <property type="entry name" value="PyrdxlP-dep_Trfase_small"/>
</dbReference>
<organism evidence="3">
    <name type="scientific">bioreactor metagenome</name>
    <dbReference type="NCBI Taxonomy" id="1076179"/>
    <lineage>
        <taxon>unclassified sequences</taxon>
        <taxon>metagenomes</taxon>
        <taxon>ecological metagenomes</taxon>
    </lineage>
</organism>
<dbReference type="GO" id="GO:0009116">
    <property type="term" value="P:nucleoside metabolic process"/>
    <property type="evidence" value="ECO:0007669"/>
    <property type="project" value="InterPro"/>
</dbReference>
<dbReference type="NCBIfam" id="NF001696">
    <property type="entry name" value="PRK00451.1"/>
    <property type="match status" value="1"/>
</dbReference>
<dbReference type="InterPro" id="IPR023010">
    <property type="entry name" value="GcvPA"/>
</dbReference>
<dbReference type="InterPro" id="IPR049315">
    <property type="entry name" value="GDC-P_N"/>
</dbReference>